<evidence type="ECO:0000256" key="1">
    <source>
        <dbReference type="ARBA" id="ARBA00004141"/>
    </source>
</evidence>
<feature type="transmembrane region" description="Helical" evidence="6">
    <location>
        <begin position="239"/>
        <end position="259"/>
    </location>
</feature>
<proteinExistence type="predicted"/>
<keyword evidence="2 6" id="KW-0812">Transmembrane</keyword>
<gene>
    <name evidence="7" type="ORF">WR25_18938</name>
</gene>
<organism evidence="7 8">
    <name type="scientific">Diploscapter pachys</name>
    <dbReference type="NCBI Taxonomy" id="2018661"/>
    <lineage>
        <taxon>Eukaryota</taxon>
        <taxon>Metazoa</taxon>
        <taxon>Ecdysozoa</taxon>
        <taxon>Nematoda</taxon>
        <taxon>Chromadorea</taxon>
        <taxon>Rhabditida</taxon>
        <taxon>Rhabditina</taxon>
        <taxon>Rhabditomorpha</taxon>
        <taxon>Rhabditoidea</taxon>
        <taxon>Rhabditidae</taxon>
        <taxon>Diploscapter</taxon>
    </lineage>
</organism>
<feature type="transmembrane region" description="Helical" evidence="6">
    <location>
        <begin position="300"/>
        <end position="324"/>
    </location>
</feature>
<feature type="transmembrane region" description="Helical" evidence="6">
    <location>
        <begin position="336"/>
        <end position="358"/>
    </location>
</feature>
<protein>
    <recommendedName>
        <fullName evidence="9">Major facilitator superfamily (MFS) profile domain-containing protein</fullName>
    </recommendedName>
</protein>
<accession>A0A2A2K942</accession>
<keyword evidence="3 6" id="KW-1133">Transmembrane helix</keyword>
<name>A0A2A2K942_9BILA</name>
<dbReference type="GO" id="GO:0022857">
    <property type="term" value="F:transmembrane transporter activity"/>
    <property type="evidence" value="ECO:0007669"/>
    <property type="project" value="InterPro"/>
</dbReference>
<feature type="transmembrane region" description="Helical" evidence="6">
    <location>
        <begin position="76"/>
        <end position="94"/>
    </location>
</feature>
<dbReference type="InterPro" id="IPR036259">
    <property type="entry name" value="MFS_trans_sf"/>
</dbReference>
<feature type="region of interest" description="Disordered" evidence="5">
    <location>
        <begin position="406"/>
        <end position="453"/>
    </location>
</feature>
<dbReference type="Gene3D" id="1.20.1250.20">
    <property type="entry name" value="MFS general substrate transporter like domains"/>
    <property type="match status" value="1"/>
</dbReference>
<dbReference type="OrthoDB" id="5296287at2759"/>
<feature type="transmembrane region" description="Helical" evidence="6">
    <location>
        <begin position="208"/>
        <end position="227"/>
    </location>
</feature>
<keyword evidence="4 6" id="KW-0472">Membrane</keyword>
<feature type="transmembrane region" description="Helical" evidence="6">
    <location>
        <begin position="134"/>
        <end position="152"/>
    </location>
</feature>
<keyword evidence="8" id="KW-1185">Reference proteome</keyword>
<dbReference type="Pfam" id="PF00083">
    <property type="entry name" value="Sugar_tr"/>
    <property type="match status" value="1"/>
</dbReference>
<evidence type="ECO:0000256" key="2">
    <source>
        <dbReference type="ARBA" id="ARBA00022692"/>
    </source>
</evidence>
<dbReference type="SUPFAM" id="SSF103473">
    <property type="entry name" value="MFS general substrate transporter"/>
    <property type="match status" value="1"/>
</dbReference>
<evidence type="ECO:0000256" key="4">
    <source>
        <dbReference type="ARBA" id="ARBA00023136"/>
    </source>
</evidence>
<dbReference type="AlphaFoldDB" id="A0A2A2K942"/>
<comment type="caution">
    <text evidence="7">The sequence shown here is derived from an EMBL/GenBank/DDBJ whole genome shotgun (WGS) entry which is preliminary data.</text>
</comment>
<dbReference type="Proteomes" id="UP000218231">
    <property type="component" value="Unassembled WGS sequence"/>
</dbReference>
<evidence type="ECO:0000256" key="5">
    <source>
        <dbReference type="SAM" id="MobiDB-lite"/>
    </source>
</evidence>
<sequence length="453" mass="50952">MSFLKNFNWHEALVMAGLQLNILSGAQTIYGIFLKHNGTMTNVRKSDFFEKSDSDKFFSAVMEFKDIPGNAFLSEWLIQFQYIGMFIGSILGGHQNPALFNPYILVVMRLLTGPNARLILTLICFLAGNWRIALFIFGTFSIITAAFYTFAVPESPNWLQKKGRTDDAKNIRSLVLKRSNYKCDIVLGDTAQIPFRAIFKMPRLRNTFLLLSFMWICNSFTAVVTDFGFTEIVGTNSFFLSQVLISAILFCAKATLGIFEILTGYVSRRNLHLISLFGSTVFYAIAGIALAFKWDLVNNYLFAVPYIIGLIFTEFCWDACYLCVIELMPTEMRATAAGACSLVARIGAMLATLTLYLQKLYAPSALFVVSFLAFVNFVIIYFALQETKSVHLGKVGSRKVSSRRPSRVDVFPEPDKPRRRSIAEEEYEEIQEKQTKSANSHKSSLAAPPTIVP</sequence>
<evidence type="ECO:0000313" key="8">
    <source>
        <dbReference type="Proteomes" id="UP000218231"/>
    </source>
</evidence>
<evidence type="ECO:0000313" key="7">
    <source>
        <dbReference type="EMBL" id="PAV70425.1"/>
    </source>
</evidence>
<dbReference type="PANTHER" id="PTHR24064">
    <property type="entry name" value="SOLUTE CARRIER FAMILY 22 MEMBER"/>
    <property type="match status" value="1"/>
</dbReference>
<feature type="transmembrane region" description="Helical" evidence="6">
    <location>
        <begin position="12"/>
        <end position="33"/>
    </location>
</feature>
<dbReference type="EMBL" id="LIAE01009279">
    <property type="protein sequence ID" value="PAV70425.1"/>
    <property type="molecule type" value="Genomic_DNA"/>
</dbReference>
<evidence type="ECO:0000256" key="6">
    <source>
        <dbReference type="SAM" id="Phobius"/>
    </source>
</evidence>
<feature type="transmembrane region" description="Helical" evidence="6">
    <location>
        <begin position="364"/>
        <end position="384"/>
    </location>
</feature>
<evidence type="ECO:0008006" key="9">
    <source>
        <dbReference type="Google" id="ProtNLM"/>
    </source>
</evidence>
<feature type="transmembrane region" description="Helical" evidence="6">
    <location>
        <begin position="271"/>
        <end position="294"/>
    </location>
</feature>
<dbReference type="GO" id="GO:0016020">
    <property type="term" value="C:membrane"/>
    <property type="evidence" value="ECO:0007669"/>
    <property type="project" value="UniProtKB-SubCell"/>
</dbReference>
<comment type="subcellular location">
    <subcellularLocation>
        <location evidence="1">Membrane</location>
        <topology evidence="1">Multi-pass membrane protein</topology>
    </subcellularLocation>
</comment>
<reference evidence="7 8" key="1">
    <citation type="journal article" date="2017" name="Curr. Biol.">
        <title>Genome architecture and evolution of a unichromosomal asexual nematode.</title>
        <authorList>
            <person name="Fradin H."/>
            <person name="Zegar C."/>
            <person name="Gutwein M."/>
            <person name="Lucas J."/>
            <person name="Kovtun M."/>
            <person name="Corcoran D."/>
            <person name="Baugh L.R."/>
            <person name="Kiontke K."/>
            <person name="Gunsalus K."/>
            <person name="Fitch D.H."/>
            <person name="Piano F."/>
        </authorList>
    </citation>
    <scope>NUCLEOTIDE SEQUENCE [LARGE SCALE GENOMIC DNA]</scope>
    <source>
        <strain evidence="7">PF1309</strain>
    </source>
</reference>
<dbReference type="InterPro" id="IPR005828">
    <property type="entry name" value="MFS_sugar_transport-like"/>
</dbReference>
<dbReference type="STRING" id="2018661.A0A2A2K942"/>
<evidence type="ECO:0000256" key="3">
    <source>
        <dbReference type="ARBA" id="ARBA00022989"/>
    </source>
</evidence>